<protein>
    <recommendedName>
        <fullName evidence="2">Pvc16 N-terminal domain-containing protein</fullName>
    </recommendedName>
</protein>
<dbReference type="AlphaFoldDB" id="A0A2W2CBA7"/>
<keyword evidence="4" id="KW-1185">Reference proteome</keyword>
<evidence type="ECO:0000313" key="4">
    <source>
        <dbReference type="Proteomes" id="UP000248749"/>
    </source>
</evidence>
<evidence type="ECO:0000256" key="1">
    <source>
        <dbReference type="SAM" id="MobiDB-lite"/>
    </source>
</evidence>
<evidence type="ECO:0000313" key="3">
    <source>
        <dbReference type="EMBL" id="PZF95812.1"/>
    </source>
</evidence>
<feature type="region of interest" description="Disordered" evidence="1">
    <location>
        <begin position="257"/>
        <end position="292"/>
    </location>
</feature>
<dbReference type="Proteomes" id="UP000248749">
    <property type="component" value="Unassembled WGS sequence"/>
</dbReference>
<dbReference type="EMBL" id="POUB01000122">
    <property type="protein sequence ID" value="PZF95812.1"/>
    <property type="molecule type" value="Genomic_DNA"/>
</dbReference>
<name>A0A2W2CBA7_9ACTN</name>
<evidence type="ECO:0000259" key="2">
    <source>
        <dbReference type="Pfam" id="PF14065"/>
    </source>
</evidence>
<organism evidence="3 4">
    <name type="scientific">Micromonospora deserti</name>
    <dbReference type="NCBI Taxonomy" id="2070366"/>
    <lineage>
        <taxon>Bacteria</taxon>
        <taxon>Bacillati</taxon>
        <taxon>Actinomycetota</taxon>
        <taxon>Actinomycetes</taxon>
        <taxon>Micromonosporales</taxon>
        <taxon>Micromonosporaceae</taxon>
        <taxon>Micromonospora</taxon>
    </lineage>
</organism>
<accession>A0A2W2CBA7</accession>
<comment type="caution">
    <text evidence="3">The sequence shown here is derived from an EMBL/GenBank/DDBJ whole genome shotgun (WGS) entry which is preliminary data.</text>
</comment>
<gene>
    <name evidence="3" type="ORF">C1I99_17810</name>
</gene>
<reference evidence="3 4" key="1">
    <citation type="submission" date="2018-01" db="EMBL/GenBank/DDBJ databases">
        <title>Draft genome sequence of Salinispora sp. 13K206.</title>
        <authorList>
            <person name="Sahin N."/>
            <person name="Saygin H."/>
            <person name="Ay H."/>
        </authorList>
    </citation>
    <scope>NUCLEOTIDE SEQUENCE [LARGE SCALE GENOMIC DNA]</scope>
    <source>
        <strain evidence="3 4">13K206</strain>
    </source>
</reference>
<dbReference type="InterPro" id="IPR025351">
    <property type="entry name" value="Pvc16_N"/>
</dbReference>
<sequence>MPRARRGRHRPARGWLVSLFSPGPPVLAGVDEVLRVLTTEALKGLATPVGVSVGPLDRPVDGPRLNWFLYRIEPAPAYANMESPQHGWRTRRGRPPLALTLHYLLTADAGELSESGTEDDVVHAALSALMLALHENGIFGADTPVATGPDRAVTDVAGALEGMAEPLRITIEQVPMETITALWNTGSHALRLSIGYQVSLVTVPAQTAYAPGPPVRARRVGVAPSPAPVVDDVRPAVAWFDQALTIRAHGVTDLRQVTLGRLPGDPDDPTDGRPDPATTHSTGPWRLTASPAPDGLTVHLPNGELVPGTRPLTVTNLADGLAAGSGYARVKVVPVVVSAAAPLASGATATLTVRHVTDGGQAFFAGRAVPYTALSATSIQVVVPALPPDSLGATVPVSLRCGTVAGPATELAVAVAP</sequence>
<dbReference type="Pfam" id="PF14065">
    <property type="entry name" value="Pvc16_N"/>
    <property type="match status" value="1"/>
</dbReference>
<proteinExistence type="predicted"/>
<feature type="domain" description="Pvc16 N-terminal" evidence="2">
    <location>
        <begin position="30"/>
        <end position="216"/>
    </location>
</feature>